<dbReference type="Gene3D" id="1.10.510.10">
    <property type="entry name" value="Transferase(Phosphotransferase) domain 1"/>
    <property type="match status" value="1"/>
</dbReference>
<organism evidence="4 5">
    <name type="scientific">Wuchereria bancrofti</name>
    <dbReference type="NCBI Taxonomy" id="6293"/>
    <lineage>
        <taxon>Eukaryota</taxon>
        <taxon>Metazoa</taxon>
        <taxon>Ecdysozoa</taxon>
        <taxon>Nematoda</taxon>
        <taxon>Chromadorea</taxon>
        <taxon>Rhabditida</taxon>
        <taxon>Spirurina</taxon>
        <taxon>Spiruromorpha</taxon>
        <taxon>Filarioidea</taxon>
        <taxon>Onchocercidae</taxon>
        <taxon>Wuchereria</taxon>
    </lineage>
</organism>
<dbReference type="Proteomes" id="UP000093561">
    <property type="component" value="Unassembled WGS sequence"/>
</dbReference>
<evidence type="ECO:0000256" key="1">
    <source>
        <dbReference type="PROSITE-ProRule" id="PRU10141"/>
    </source>
</evidence>
<dbReference type="SMART" id="SM00220">
    <property type="entry name" value="S_TKc"/>
    <property type="match status" value="1"/>
</dbReference>
<dbReference type="PROSITE" id="PS00107">
    <property type="entry name" value="PROTEIN_KINASE_ATP"/>
    <property type="match status" value="1"/>
</dbReference>
<protein>
    <submittedName>
        <fullName evidence="5">Protein kinase domain-containing protein</fullName>
    </submittedName>
</protein>
<feature type="region of interest" description="Disordered" evidence="2">
    <location>
        <begin position="1"/>
        <end position="68"/>
    </location>
</feature>
<feature type="compositionally biased region" description="Basic and acidic residues" evidence="2">
    <location>
        <begin position="27"/>
        <end position="60"/>
    </location>
</feature>
<dbReference type="WBParaSite" id="mrna-Wban_03781">
    <property type="protein sequence ID" value="mrna-Wban_03781"/>
    <property type="gene ID" value="Wban_03781"/>
</dbReference>
<reference evidence="5" key="3">
    <citation type="submission" date="2024-02" db="UniProtKB">
        <authorList>
            <consortium name="WormBaseParasite"/>
        </authorList>
    </citation>
    <scope>IDENTIFICATION</scope>
    <source>
        <strain evidence="5">pt0022</strain>
    </source>
</reference>
<dbReference type="PANTHER" id="PTHR11909">
    <property type="entry name" value="CASEIN KINASE-RELATED"/>
    <property type="match status" value="1"/>
</dbReference>
<sequence length="449" mass="53288">MSMKRKKFGEDWDDIDIDEEDGQVGEQEEHLVEERSQLKLEMERREQERRKREKEKEKQRKPPAKRPKLPIGVIINTDRSRYEVLELLGAGGFGDVYKVRQVDEAGRDDDTFALKTETNTSGKILNRLKMEMTILQESESLPEEKRKHFIKMIDRGRTESFKFIVMQLVGTSVDKLQKQQPKKHFTLSTTIKLSLQTLEGIKDLHDLGYLHRDIKPQNFSIGLREKANIVYVLDFGISRRYIEKHSKAIRLPRKMVRFLGTIRFASRNCHYSREQCRKDDLESWVYMLIEFTEYASLPWSKIIDRDLVCKEKERLFAGIYTKHIASLPEEIHKILKYINELNFQNTPDYEYIMMMLKRVAARKHASISAKFDWEESESETHAAKQMISCNDKCKPRNEKSEGRKPTKIRPPNERAWFQLYFQFTDLIYLPFNCEGFKIFFQVDHLKEQE</sequence>
<dbReference type="GO" id="GO:0005524">
    <property type="term" value="F:ATP binding"/>
    <property type="evidence" value="ECO:0007669"/>
    <property type="project" value="UniProtKB-UniRule"/>
</dbReference>
<keyword evidence="1" id="KW-0067">ATP-binding</keyword>
<name>A0AAF5RUP3_WUCBA</name>
<dbReference type="InterPro" id="IPR000719">
    <property type="entry name" value="Prot_kinase_dom"/>
</dbReference>
<accession>A0AAF5RUP3</accession>
<dbReference type="InterPro" id="IPR011009">
    <property type="entry name" value="Kinase-like_dom_sf"/>
</dbReference>
<keyword evidence="1" id="KW-0547">Nucleotide-binding</keyword>
<dbReference type="AlphaFoldDB" id="A0AAF5RUP3"/>
<reference evidence="4" key="2">
    <citation type="journal article" date="2016" name="Mol. Ecol.">
        <title>Population genomics of the filarial nematode parasite Wuchereria bancrofti from mosquitoes.</title>
        <authorList>
            <person name="Small S.T."/>
            <person name="Reimer L.J."/>
            <person name="Tisch D.J."/>
            <person name="King C.L."/>
            <person name="Christensen B.M."/>
            <person name="Siba P.M."/>
            <person name="Kazura J.W."/>
            <person name="Serre D."/>
            <person name="Zimmerman P.A."/>
        </authorList>
    </citation>
    <scope>NUCLEOTIDE SEQUENCE</scope>
    <source>
        <strain evidence="4">pt0022</strain>
    </source>
</reference>
<dbReference type="GO" id="GO:0004672">
    <property type="term" value="F:protein kinase activity"/>
    <property type="evidence" value="ECO:0007669"/>
    <property type="project" value="InterPro"/>
</dbReference>
<feature type="compositionally biased region" description="Acidic residues" evidence="2">
    <location>
        <begin position="11"/>
        <end position="23"/>
    </location>
</feature>
<proteinExistence type="predicted"/>
<feature type="binding site" evidence="1">
    <location>
        <position position="115"/>
    </location>
    <ligand>
        <name>ATP</name>
        <dbReference type="ChEBI" id="CHEBI:30616"/>
    </ligand>
</feature>
<reference evidence="4" key="1">
    <citation type="submission" date="2015-03" db="EMBL/GenBank/DDBJ databases">
        <title>Wuchereria bancrofti Genome Sequencing Papua New Guinea Strain.</title>
        <authorList>
            <person name="Small S.T."/>
            <person name="Serre D."/>
            <person name="Zimmerman P.A."/>
        </authorList>
    </citation>
    <scope>NUCLEOTIDE SEQUENCE [LARGE SCALE GENOMIC DNA]</scope>
    <source>
        <strain evidence="4">pt0022</strain>
    </source>
</reference>
<evidence type="ECO:0000256" key="2">
    <source>
        <dbReference type="SAM" id="MobiDB-lite"/>
    </source>
</evidence>
<dbReference type="SUPFAM" id="SSF56112">
    <property type="entry name" value="Protein kinase-like (PK-like)"/>
    <property type="match status" value="1"/>
</dbReference>
<evidence type="ECO:0000259" key="3">
    <source>
        <dbReference type="PROSITE" id="PS50011"/>
    </source>
</evidence>
<dbReference type="PROSITE" id="PS50011">
    <property type="entry name" value="PROTEIN_KINASE_DOM"/>
    <property type="match status" value="1"/>
</dbReference>
<evidence type="ECO:0000313" key="4">
    <source>
        <dbReference type="Proteomes" id="UP000093561"/>
    </source>
</evidence>
<dbReference type="Pfam" id="PF00069">
    <property type="entry name" value="Pkinase"/>
    <property type="match status" value="1"/>
</dbReference>
<dbReference type="InterPro" id="IPR017441">
    <property type="entry name" value="Protein_kinase_ATP_BS"/>
</dbReference>
<evidence type="ECO:0000313" key="5">
    <source>
        <dbReference type="WBParaSite" id="mrna-Wban_03781"/>
    </source>
</evidence>
<dbReference type="InterPro" id="IPR050235">
    <property type="entry name" value="CK1_Ser-Thr_kinase"/>
</dbReference>
<feature type="domain" description="Protein kinase" evidence="3">
    <location>
        <begin position="82"/>
        <end position="367"/>
    </location>
</feature>